<dbReference type="Pfam" id="PF08281">
    <property type="entry name" value="Sigma70_r4_2"/>
    <property type="match status" value="1"/>
</dbReference>
<dbReference type="Pfam" id="PF04542">
    <property type="entry name" value="Sigma70_r2"/>
    <property type="match status" value="1"/>
</dbReference>
<keyword evidence="2" id="KW-0805">Transcription regulation</keyword>
<protein>
    <submittedName>
        <fullName evidence="7">Sigma-70 family RNA polymerase sigma factor</fullName>
    </submittedName>
</protein>
<feature type="domain" description="RNA polymerase sigma-70 region 2" evidence="5">
    <location>
        <begin position="21"/>
        <end position="86"/>
    </location>
</feature>
<evidence type="ECO:0000256" key="4">
    <source>
        <dbReference type="ARBA" id="ARBA00023163"/>
    </source>
</evidence>
<evidence type="ECO:0000256" key="2">
    <source>
        <dbReference type="ARBA" id="ARBA00023015"/>
    </source>
</evidence>
<dbReference type="InterPro" id="IPR039425">
    <property type="entry name" value="RNA_pol_sigma-70-like"/>
</dbReference>
<reference evidence="7" key="1">
    <citation type="journal article" date="2023" name="Int. J. Syst. Evol. Microbiol.">
        <title>&lt;i&gt;Holtiella tumoricola&lt;/i&gt; gen. nov. sp. nov., isolated from a human clinical sample.</title>
        <authorList>
            <person name="Allen-Vercoe E."/>
            <person name="Daigneault M.C."/>
            <person name="Vancuren S.J."/>
            <person name="Cochrane K."/>
            <person name="O'Neal L.L."/>
            <person name="Sankaranarayanan K."/>
            <person name="Lawson P.A."/>
        </authorList>
    </citation>
    <scope>NUCLEOTIDE SEQUENCE</scope>
    <source>
        <strain evidence="7">CC70A</strain>
    </source>
</reference>
<feature type="domain" description="RNA polymerase sigma factor 70 region 4 type 2" evidence="6">
    <location>
        <begin position="118"/>
        <end position="170"/>
    </location>
</feature>
<accession>A0AA42DRA3</accession>
<dbReference type="InterPro" id="IPR013324">
    <property type="entry name" value="RNA_pol_sigma_r3/r4-like"/>
</dbReference>
<keyword evidence="3" id="KW-0731">Sigma factor</keyword>
<dbReference type="InterPro" id="IPR014284">
    <property type="entry name" value="RNA_pol_sigma-70_dom"/>
</dbReference>
<dbReference type="PANTHER" id="PTHR43133">
    <property type="entry name" value="RNA POLYMERASE ECF-TYPE SIGMA FACTO"/>
    <property type="match status" value="1"/>
</dbReference>
<dbReference type="GO" id="GO:0006352">
    <property type="term" value="P:DNA-templated transcription initiation"/>
    <property type="evidence" value="ECO:0007669"/>
    <property type="project" value="InterPro"/>
</dbReference>
<dbReference type="RefSeq" id="WP_271013300.1">
    <property type="nucleotide sequence ID" value="NZ_JAQIFT010000062.1"/>
</dbReference>
<dbReference type="GO" id="GO:0003677">
    <property type="term" value="F:DNA binding"/>
    <property type="evidence" value="ECO:0007669"/>
    <property type="project" value="InterPro"/>
</dbReference>
<gene>
    <name evidence="7" type="ORF">PBV87_18545</name>
</gene>
<proteinExistence type="inferred from homology"/>
<dbReference type="InterPro" id="IPR013249">
    <property type="entry name" value="RNA_pol_sigma70_r4_t2"/>
</dbReference>
<comment type="caution">
    <text evidence="7">The sequence shown here is derived from an EMBL/GenBank/DDBJ whole genome shotgun (WGS) entry which is preliminary data.</text>
</comment>
<dbReference type="GO" id="GO:0016987">
    <property type="term" value="F:sigma factor activity"/>
    <property type="evidence" value="ECO:0007669"/>
    <property type="project" value="UniProtKB-KW"/>
</dbReference>
<dbReference type="AlphaFoldDB" id="A0AA42DRA3"/>
<dbReference type="Gene3D" id="1.10.10.10">
    <property type="entry name" value="Winged helix-like DNA-binding domain superfamily/Winged helix DNA-binding domain"/>
    <property type="match status" value="1"/>
</dbReference>
<dbReference type="NCBIfam" id="TIGR02937">
    <property type="entry name" value="sigma70-ECF"/>
    <property type="match status" value="1"/>
</dbReference>
<keyword evidence="4" id="KW-0804">Transcription</keyword>
<evidence type="ECO:0000256" key="1">
    <source>
        <dbReference type="ARBA" id="ARBA00010641"/>
    </source>
</evidence>
<dbReference type="PANTHER" id="PTHR43133:SF51">
    <property type="entry name" value="RNA POLYMERASE SIGMA FACTOR"/>
    <property type="match status" value="1"/>
</dbReference>
<keyword evidence="8" id="KW-1185">Reference proteome</keyword>
<evidence type="ECO:0000259" key="6">
    <source>
        <dbReference type="Pfam" id="PF08281"/>
    </source>
</evidence>
<evidence type="ECO:0000313" key="7">
    <source>
        <dbReference type="EMBL" id="MDA3733483.1"/>
    </source>
</evidence>
<dbReference type="Gene3D" id="1.10.1740.10">
    <property type="match status" value="1"/>
</dbReference>
<evidence type="ECO:0000313" key="8">
    <source>
        <dbReference type="Proteomes" id="UP001169242"/>
    </source>
</evidence>
<dbReference type="InterPro" id="IPR036388">
    <property type="entry name" value="WH-like_DNA-bd_sf"/>
</dbReference>
<evidence type="ECO:0000259" key="5">
    <source>
        <dbReference type="Pfam" id="PF04542"/>
    </source>
</evidence>
<dbReference type="EMBL" id="JAQIFT010000062">
    <property type="protein sequence ID" value="MDA3733483.1"/>
    <property type="molecule type" value="Genomic_DNA"/>
</dbReference>
<comment type="similarity">
    <text evidence="1">Belongs to the sigma-70 factor family. ECF subfamily.</text>
</comment>
<dbReference type="InterPro" id="IPR013325">
    <property type="entry name" value="RNA_pol_sigma_r2"/>
</dbReference>
<sequence length="189" mass="22178">MDEIEIVQKAKQGDMHAFELLFEGYKAKAMRTVYLMTGNPHTTEDIVQEAFTTCYLSLHTLKQPEYFKTWFFKLLTRLTWRTMKKEKGLVPTDTINEIMELADAKAKVDTMEEVQDRNMIYSQILKLDYKLQTTIILYYYNELTVKEIAKVMGCLEGTVKSRLYTARKQLKLHLIEEGKQHKSKEAYGI</sequence>
<dbReference type="InterPro" id="IPR007627">
    <property type="entry name" value="RNA_pol_sigma70_r2"/>
</dbReference>
<dbReference type="Proteomes" id="UP001169242">
    <property type="component" value="Unassembled WGS sequence"/>
</dbReference>
<organism evidence="7 8">
    <name type="scientific">Holtiella tumoricola</name>
    <dbReference type="NCBI Taxonomy" id="3018743"/>
    <lineage>
        <taxon>Bacteria</taxon>
        <taxon>Bacillati</taxon>
        <taxon>Bacillota</taxon>
        <taxon>Clostridia</taxon>
        <taxon>Lachnospirales</taxon>
        <taxon>Cellulosilyticaceae</taxon>
        <taxon>Holtiella</taxon>
    </lineage>
</organism>
<dbReference type="SUPFAM" id="SSF88659">
    <property type="entry name" value="Sigma3 and sigma4 domains of RNA polymerase sigma factors"/>
    <property type="match status" value="1"/>
</dbReference>
<name>A0AA42DRA3_9FIRM</name>
<evidence type="ECO:0000256" key="3">
    <source>
        <dbReference type="ARBA" id="ARBA00023082"/>
    </source>
</evidence>
<dbReference type="CDD" id="cd06171">
    <property type="entry name" value="Sigma70_r4"/>
    <property type="match status" value="1"/>
</dbReference>
<dbReference type="SUPFAM" id="SSF88946">
    <property type="entry name" value="Sigma2 domain of RNA polymerase sigma factors"/>
    <property type="match status" value="1"/>
</dbReference>